<sequence length="51" mass="6488">MPQMMPLWWETLMTFFIITMLMFSIIIYHNKSFSNKIKKYQKDNNQHNWMW</sequence>
<keyword evidence="1" id="KW-0812">Transmembrane</keyword>
<proteinExistence type="predicted"/>
<dbReference type="CTD" id="4509"/>
<name>A0A343W959_9HEMI</name>
<evidence type="ECO:0000313" key="2">
    <source>
        <dbReference type="EMBL" id="AVZ00899.1"/>
    </source>
</evidence>
<reference evidence="2" key="1">
    <citation type="thesis" date="2017" institute="China Agricultural University">
        <title>Studies on the comparative mitochondrial genomics and phylogeny of Heteroptera (Insecta: Hemiptera).</title>
        <authorList>
            <person name="Jiang P."/>
        </authorList>
    </citation>
    <scope>NUCLEOTIDE SEQUENCE</scope>
</reference>
<protein>
    <submittedName>
        <fullName evidence="2">ATP synthase F0 subunit 8</fullName>
    </submittedName>
</protein>
<keyword evidence="1" id="KW-1133">Transmembrane helix</keyword>
<dbReference type="GeneID" id="36938115"/>
<dbReference type="EMBL" id="KY069970">
    <property type="protein sequence ID" value="AVZ00899.1"/>
    <property type="molecule type" value="Genomic_DNA"/>
</dbReference>
<accession>A0A343W959</accession>
<dbReference type="RefSeq" id="YP_009485763.1">
    <property type="nucleotide sequence ID" value="NC_037747.1"/>
</dbReference>
<evidence type="ECO:0000256" key="1">
    <source>
        <dbReference type="SAM" id="Phobius"/>
    </source>
</evidence>
<gene>
    <name evidence="2" type="primary">ATP8</name>
</gene>
<feature type="transmembrane region" description="Helical" evidence="1">
    <location>
        <begin position="6"/>
        <end position="28"/>
    </location>
</feature>
<organism evidence="2">
    <name type="scientific">Urostylis flavoannulata</name>
    <dbReference type="NCBI Taxonomy" id="2164054"/>
    <lineage>
        <taxon>Eukaryota</taxon>
        <taxon>Metazoa</taxon>
        <taxon>Ecdysozoa</taxon>
        <taxon>Arthropoda</taxon>
        <taxon>Hexapoda</taxon>
        <taxon>Insecta</taxon>
        <taxon>Pterygota</taxon>
        <taxon>Neoptera</taxon>
        <taxon>Paraneoptera</taxon>
        <taxon>Hemiptera</taxon>
        <taxon>Heteroptera</taxon>
        <taxon>Panheteroptera</taxon>
        <taxon>Pentatomomorpha</taxon>
        <taxon>Pentatomoidea</taxon>
        <taxon>Urostylididae</taxon>
        <taxon>Urostylis</taxon>
    </lineage>
</organism>
<geneLocation type="mitochondrion" evidence="2"/>
<keyword evidence="2" id="KW-0496">Mitochondrion</keyword>
<keyword evidence="1" id="KW-0472">Membrane</keyword>
<dbReference type="AlphaFoldDB" id="A0A343W959"/>